<dbReference type="KEGG" id="rhl:LPU83_pLPU83d_1060"/>
<evidence type="ECO:0000313" key="4">
    <source>
        <dbReference type="EMBL" id="CDM62430.1"/>
    </source>
</evidence>
<feature type="region of interest" description="Disordered" evidence="1">
    <location>
        <begin position="44"/>
        <end position="76"/>
    </location>
</feature>
<organism evidence="4 5">
    <name type="scientific">Rhizobium favelukesii</name>
    <dbReference type="NCBI Taxonomy" id="348824"/>
    <lineage>
        <taxon>Bacteria</taxon>
        <taxon>Pseudomonadati</taxon>
        <taxon>Pseudomonadota</taxon>
        <taxon>Alphaproteobacteria</taxon>
        <taxon>Hyphomicrobiales</taxon>
        <taxon>Rhizobiaceae</taxon>
        <taxon>Rhizobium/Agrobacterium group</taxon>
        <taxon>Rhizobium</taxon>
    </lineage>
</organism>
<evidence type="ECO:0000313" key="2">
    <source>
        <dbReference type="EMBL" id="CDM61762.1"/>
    </source>
</evidence>
<dbReference type="HOGENOM" id="CLU_2652017_0_0_5"/>
<dbReference type="EMBL" id="HG916855">
    <property type="protein sequence ID" value="CDM62430.1"/>
    <property type="molecule type" value="Genomic_DNA"/>
</dbReference>
<protein>
    <submittedName>
        <fullName evidence="4">Uncharacterized protein</fullName>
    </submittedName>
</protein>
<dbReference type="Proteomes" id="UP000019443">
    <property type="component" value="Plasmid pLPU83d"/>
</dbReference>
<evidence type="ECO:0000313" key="5">
    <source>
        <dbReference type="Proteomes" id="UP000019443"/>
    </source>
</evidence>
<dbReference type="KEGG" id="rhl:LPU83_pLPU83d_0391"/>
<dbReference type="EMBL" id="HG916855">
    <property type="protein sequence ID" value="CDM62227.1"/>
    <property type="molecule type" value="Genomic_DNA"/>
</dbReference>
<gene>
    <name evidence="2" type="ORF">LPU83_pLPU83d_0391</name>
    <name evidence="3" type="ORF">LPU83_pLPU83d_0857</name>
    <name evidence="4" type="ORF">LPU83_pLPU83d_1060</name>
</gene>
<proteinExistence type="predicted"/>
<evidence type="ECO:0000313" key="3">
    <source>
        <dbReference type="EMBL" id="CDM62227.1"/>
    </source>
</evidence>
<keyword evidence="4" id="KW-0614">Plasmid</keyword>
<feature type="compositionally biased region" description="Polar residues" evidence="1">
    <location>
        <begin position="44"/>
        <end position="53"/>
    </location>
</feature>
<name>W6RQL5_9HYPH</name>
<dbReference type="PATRIC" id="fig|348824.6.peg.6012"/>
<reference evidence="4 5" key="1">
    <citation type="submission" date="2013-11" db="EMBL/GenBank/DDBJ databases">
        <title>Draft genome sequence of the broad-host-range Rhizobium sp. LPU83 strain, a member of the low-genetic diversity Oregon-like Rhizobium sp. group.</title>
        <authorList>
            <person name="Wibberg D."/>
            <person name="Puehler A."/>
            <person name="Schlueter A."/>
        </authorList>
    </citation>
    <scope>NUCLEOTIDE SEQUENCE [LARGE SCALE GENOMIC DNA]</scope>
    <source>
        <strain evidence="4 5">LPU83</strain>
        <plasmid evidence="4 5">pLPU83d</plasmid>
    </source>
</reference>
<feature type="compositionally biased region" description="Basic residues" evidence="1">
    <location>
        <begin position="1"/>
        <end position="15"/>
    </location>
</feature>
<dbReference type="KEGG" id="rhl:LPU83_pLPU83d_0857"/>
<evidence type="ECO:0000256" key="1">
    <source>
        <dbReference type="SAM" id="MobiDB-lite"/>
    </source>
</evidence>
<dbReference type="AlphaFoldDB" id="W6RQL5"/>
<accession>W6RQL5</accession>
<feature type="region of interest" description="Disordered" evidence="1">
    <location>
        <begin position="1"/>
        <end position="27"/>
    </location>
</feature>
<keyword evidence="5" id="KW-1185">Reference proteome</keyword>
<geneLocation type="plasmid" evidence="4 5">
    <name>pLPU83d</name>
</geneLocation>
<dbReference type="EMBL" id="HG916855">
    <property type="protein sequence ID" value="CDM61762.1"/>
    <property type="molecule type" value="Genomic_DNA"/>
</dbReference>
<sequence length="76" mass="7992">MTRHGRSIHMVHSKQSRPTGGPAPVRMALASNRPNALPITTKLSAVTPENTNLHPLGPTSDAASSGPPEDPIHKTP</sequence>